<keyword evidence="2" id="KW-1185">Reference proteome</keyword>
<gene>
    <name evidence="1" type="ORF">L211DRAFT_338898</name>
</gene>
<proteinExistence type="predicted"/>
<reference evidence="1 2" key="1">
    <citation type="journal article" date="2018" name="Nat. Ecol. Evol.">
        <title>Pezizomycetes genomes reveal the molecular basis of ectomycorrhizal truffle lifestyle.</title>
        <authorList>
            <person name="Murat C."/>
            <person name="Payen T."/>
            <person name="Noel B."/>
            <person name="Kuo A."/>
            <person name="Morin E."/>
            <person name="Chen J."/>
            <person name="Kohler A."/>
            <person name="Krizsan K."/>
            <person name="Balestrini R."/>
            <person name="Da Silva C."/>
            <person name="Montanini B."/>
            <person name="Hainaut M."/>
            <person name="Levati E."/>
            <person name="Barry K.W."/>
            <person name="Belfiori B."/>
            <person name="Cichocki N."/>
            <person name="Clum A."/>
            <person name="Dockter R.B."/>
            <person name="Fauchery L."/>
            <person name="Guy J."/>
            <person name="Iotti M."/>
            <person name="Le Tacon F."/>
            <person name="Lindquist E.A."/>
            <person name="Lipzen A."/>
            <person name="Malagnac F."/>
            <person name="Mello A."/>
            <person name="Molinier V."/>
            <person name="Miyauchi S."/>
            <person name="Poulain J."/>
            <person name="Riccioni C."/>
            <person name="Rubini A."/>
            <person name="Sitrit Y."/>
            <person name="Splivallo R."/>
            <person name="Traeger S."/>
            <person name="Wang M."/>
            <person name="Zifcakova L."/>
            <person name="Wipf D."/>
            <person name="Zambonelli A."/>
            <person name="Paolocci F."/>
            <person name="Nowrousian M."/>
            <person name="Ottonello S."/>
            <person name="Baldrian P."/>
            <person name="Spatafora J.W."/>
            <person name="Henrissat B."/>
            <person name="Nagy L.G."/>
            <person name="Aury J.M."/>
            <person name="Wincker P."/>
            <person name="Grigoriev I.V."/>
            <person name="Bonfante P."/>
            <person name="Martin F.M."/>
        </authorList>
    </citation>
    <scope>NUCLEOTIDE SEQUENCE [LARGE SCALE GENOMIC DNA]</scope>
    <source>
        <strain evidence="1 2">ATCC MYA-4762</strain>
    </source>
</reference>
<name>A0A3N4LI76_9PEZI</name>
<evidence type="ECO:0000313" key="2">
    <source>
        <dbReference type="Proteomes" id="UP000267821"/>
    </source>
</evidence>
<accession>A0A3N4LI76</accession>
<dbReference type="InParanoid" id="A0A3N4LI76"/>
<dbReference type="EMBL" id="ML121552">
    <property type="protein sequence ID" value="RPB22446.1"/>
    <property type="molecule type" value="Genomic_DNA"/>
</dbReference>
<sequence length="106" mass="11808">MLGFFTEQMLLSYISIIGCPSAGPEFAGQLTSVFFQTKTPVVLFHMAGSFFYIPTSFNFKGVDVILISVTQDKQEAVIRLRYHKLTQIRRENSSSTGNGGKTFSEV</sequence>
<dbReference type="OrthoDB" id="5363860at2759"/>
<protein>
    <submittedName>
        <fullName evidence="1">Uncharacterized protein</fullName>
    </submittedName>
</protein>
<dbReference type="AlphaFoldDB" id="A0A3N4LI76"/>
<organism evidence="1 2">
    <name type="scientific">Terfezia boudieri ATCC MYA-4762</name>
    <dbReference type="NCBI Taxonomy" id="1051890"/>
    <lineage>
        <taxon>Eukaryota</taxon>
        <taxon>Fungi</taxon>
        <taxon>Dikarya</taxon>
        <taxon>Ascomycota</taxon>
        <taxon>Pezizomycotina</taxon>
        <taxon>Pezizomycetes</taxon>
        <taxon>Pezizales</taxon>
        <taxon>Pezizaceae</taxon>
        <taxon>Terfezia</taxon>
    </lineage>
</organism>
<dbReference type="Proteomes" id="UP000267821">
    <property type="component" value="Unassembled WGS sequence"/>
</dbReference>
<evidence type="ECO:0000313" key="1">
    <source>
        <dbReference type="EMBL" id="RPB22446.1"/>
    </source>
</evidence>